<feature type="compositionally biased region" description="Low complexity" evidence="1">
    <location>
        <begin position="420"/>
        <end position="454"/>
    </location>
</feature>
<protein>
    <recommendedName>
        <fullName evidence="2">SprT-like domain-containing protein</fullName>
    </recommendedName>
</protein>
<feature type="non-terminal residue" evidence="3">
    <location>
        <position position="1"/>
    </location>
</feature>
<evidence type="ECO:0000256" key="1">
    <source>
        <dbReference type="SAM" id="MobiDB-lite"/>
    </source>
</evidence>
<proteinExistence type="predicted"/>
<keyword evidence="4" id="KW-1185">Reference proteome</keyword>
<dbReference type="Pfam" id="PF10263">
    <property type="entry name" value="SprT-like"/>
    <property type="match status" value="1"/>
</dbReference>
<name>A0ABN9XWT6_9DINO</name>
<feature type="compositionally biased region" description="Low complexity" evidence="1">
    <location>
        <begin position="140"/>
        <end position="166"/>
    </location>
</feature>
<evidence type="ECO:0000313" key="4">
    <source>
        <dbReference type="Proteomes" id="UP001189429"/>
    </source>
</evidence>
<organism evidence="3 4">
    <name type="scientific">Prorocentrum cordatum</name>
    <dbReference type="NCBI Taxonomy" id="2364126"/>
    <lineage>
        <taxon>Eukaryota</taxon>
        <taxon>Sar</taxon>
        <taxon>Alveolata</taxon>
        <taxon>Dinophyceae</taxon>
        <taxon>Prorocentrales</taxon>
        <taxon>Prorocentraceae</taxon>
        <taxon>Prorocentrum</taxon>
    </lineage>
</organism>
<sequence>LVWPVPFLPRSAFEQLQPQTPAQAVEEPKGEAPRRETLRVPILLVAAHPGGQWRPRRRSRHRWPLWPLWTGAGSPSWGGAAHLPGGAAAVFCSVPLLFPEFGLRGPAVGLPAPTPSPLRVAPPAAAAHRQSRHGRRGPRLRGAAAVARAQPPRGAARAARGAPGAPAAPVLSVDHLHRPVPQDARQVLEWASAAFAAANALFFGGRLAASGGVRLDPTWHRVRGGAGGSHPGEQIIVLDPSVHTSLRALCGTLLHEMVHLEVSPSGGGPEEHGREFVSRCLDVNAAVHRANEGGLGLGCACRLGELDLSLDRALLRACGAPADCLEDEDPLRIDDEEAAGQAGSPAAWGSGLLVGDLRAAGLEDGVCASVLSGAAVATCERALGTPGGFEAWDISEPHPGALLREPPRRRLPPVRGHLRGLGALSPRRPGPAATRARAGGAGGALSPFSSSSSSSSSSAFFRLLFRLSEGFLAARQAVR</sequence>
<reference evidence="3" key="1">
    <citation type="submission" date="2023-10" db="EMBL/GenBank/DDBJ databases">
        <authorList>
            <person name="Chen Y."/>
            <person name="Shah S."/>
            <person name="Dougan E. K."/>
            <person name="Thang M."/>
            <person name="Chan C."/>
        </authorList>
    </citation>
    <scope>NUCLEOTIDE SEQUENCE [LARGE SCALE GENOMIC DNA]</scope>
</reference>
<accession>A0ABN9XWT6</accession>
<gene>
    <name evidence="3" type="ORF">PCOR1329_LOCUS80523</name>
</gene>
<feature type="region of interest" description="Disordered" evidence="1">
    <location>
        <begin position="120"/>
        <end position="166"/>
    </location>
</feature>
<feature type="compositionally biased region" description="Basic residues" evidence="1">
    <location>
        <begin position="407"/>
        <end position="418"/>
    </location>
</feature>
<evidence type="ECO:0000313" key="3">
    <source>
        <dbReference type="EMBL" id="CAK0904549.1"/>
    </source>
</evidence>
<evidence type="ECO:0000259" key="2">
    <source>
        <dbReference type="Pfam" id="PF10263"/>
    </source>
</evidence>
<dbReference type="Proteomes" id="UP001189429">
    <property type="component" value="Unassembled WGS sequence"/>
</dbReference>
<feature type="domain" description="SprT-like" evidence="2">
    <location>
        <begin position="193"/>
        <end position="288"/>
    </location>
</feature>
<comment type="caution">
    <text evidence="3">The sequence shown here is derived from an EMBL/GenBank/DDBJ whole genome shotgun (WGS) entry which is preliminary data.</text>
</comment>
<dbReference type="InterPro" id="IPR006640">
    <property type="entry name" value="SprT-like_domain"/>
</dbReference>
<feature type="compositionally biased region" description="Basic residues" evidence="1">
    <location>
        <begin position="129"/>
        <end position="139"/>
    </location>
</feature>
<feature type="region of interest" description="Disordered" evidence="1">
    <location>
        <begin position="400"/>
        <end position="454"/>
    </location>
</feature>
<dbReference type="EMBL" id="CAUYUJ010021413">
    <property type="protein sequence ID" value="CAK0904549.1"/>
    <property type="molecule type" value="Genomic_DNA"/>
</dbReference>